<dbReference type="InterPro" id="IPR031127">
    <property type="entry name" value="E3_UB_ligase_RBR"/>
</dbReference>
<organism evidence="12 13">
    <name type="scientific">Brassica oleracea var. oleracea</name>
    <dbReference type="NCBI Taxonomy" id="109376"/>
    <lineage>
        <taxon>Eukaryota</taxon>
        <taxon>Viridiplantae</taxon>
        <taxon>Streptophyta</taxon>
        <taxon>Embryophyta</taxon>
        <taxon>Tracheophyta</taxon>
        <taxon>Spermatophyta</taxon>
        <taxon>Magnoliopsida</taxon>
        <taxon>eudicotyledons</taxon>
        <taxon>Gunneridae</taxon>
        <taxon>Pentapetalae</taxon>
        <taxon>rosids</taxon>
        <taxon>malvids</taxon>
        <taxon>Brassicales</taxon>
        <taxon>Brassicaceae</taxon>
        <taxon>Brassiceae</taxon>
        <taxon>Brassica</taxon>
    </lineage>
</organism>
<dbReference type="GO" id="GO:0016567">
    <property type="term" value="P:protein ubiquitination"/>
    <property type="evidence" value="ECO:0007669"/>
    <property type="project" value="UniProtKB-UniPathway"/>
</dbReference>
<keyword evidence="9" id="KW-0833">Ubl conjugation pathway</keyword>
<dbReference type="Gene3D" id="1.20.120.1750">
    <property type="match status" value="1"/>
</dbReference>
<evidence type="ECO:0000256" key="1">
    <source>
        <dbReference type="ARBA" id="ARBA00001798"/>
    </source>
</evidence>
<keyword evidence="5" id="KW-0808">Transferase</keyword>
<keyword evidence="6" id="KW-0479">Metal-binding</keyword>
<dbReference type="HOGENOM" id="CLU_1706711_0_0_1"/>
<evidence type="ECO:0000256" key="8">
    <source>
        <dbReference type="ARBA" id="ARBA00022771"/>
    </source>
</evidence>
<dbReference type="EnsemblPlants" id="Bo3g130350.1">
    <property type="protein sequence ID" value="Bo3g130350.1"/>
    <property type="gene ID" value="Bo3g130350"/>
</dbReference>
<evidence type="ECO:0000256" key="5">
    <source>
        <dbReference type="ARBA" id="ARBA00022679"/>
    </source>
</evidence>
<reference evidence="12" key="2">
    <citation type="submission" date="2015-03" db="UniProtKB">
        <authorList>
            <consortium name="EnsemblPlants"/>
        </authorList>
    </citation>
    <scope>IDENTIFICATION</scope>
</reference>
<evidence type="ECO:0000313" key="13">
    <source>
        <dbReference type="Proteomes" id="UP000032141"/>
    </source>
</evidence>
<keyword evidence="10" id="KW-0862">Zinc</keyword>
<evidence type="ECO:0000256" key="3">
    <source>
        <dbReference type="ARBA" id="ARBA00004906"/>
    </source>
</evidence>
<comment type="pathway">
    <text evidence="3">Protein modification; protein ubiquitination.</text>
</comment>
<dbReference type="PANTHER" id="PTHR11685">
    <property type="entry name" value="RBR FAMILY RING FINGER AND IBR DOMAIN-CONTAINING"/>
    <property type="match status" value="1"/>
</dbReference>
<dbReference type="UniPathway" id="UPA00143"/>
<comment type="catalytic activity">
    <reaction evidence="1">
        <text>[E2 ubiquitin-conjugating enzyme]-S-ubiquitinyl-L-cysteine + [acceptor protein]-L-lysine = [E2 ubiquitin-conjugating enzyme]-L-cysteine + [acceptor protein]-N(6)-ubiquitinyl-L-lysine.</text>
        <dbReference type="EC" id="2.3.2.31"/>
    </reaction>
</comment>
<comment type="cofactor">
    <cofactor evidence="2">
        <name>Zn(2+)</name>
        <dbReference type="ChEBI" id="CHEBI:29105"/>
    </cofactor>
</comment>
<feature type="domain" description="RING-type" evidence="11">
    <location>
        <begin position="1"/>
        <end position="118"/>
    </location>
</feature>
<dbReference type="Proteomes" id="UP000032141">
    <property type="component" value="Chromosome C3"/>
</dbReference>
<name>A0A0D3BHG6_BRAOL</name>
<dbReference type="Gramene" id="Bo3g130350.1">
    <property type="protein sequence ID" value="Bo3g130350.1"/>
    <property type="gene ID" value="Bo3g130350"/>
</dbReference>
<accession>A0A0D3BHG6</accession>
<keyword evidence="8" id="KW-0863">Zinc-finger</keyword>
<evidence type="ECO:0000256" key="10">
    <source>
        <dbReference type="ARBA" id="ARBA00022833"/>
    </source>
</evidence>
<sequence>MVCPAPGYDYALQRHEYLLENSIEFRMLCLCGHTFCWTCKLESHRPVNCNDASAWFSPILYTLNKNTKPCPRCNSHVPRTADDPVLRMITCICSCSFCWRCLRSEEEHNGNWNCVEVSFQPSMKWKILVTCVCGRHVFKSIVGDGLHPSTRPIE</sequence>
<dbReference type="GO" id="GO:0061630">
    <property type="term" value="F:ubiquitin protein ligase activity"/>
    <property type="evidence" value="ECO:0007669"/>
    <property type="project" value="UniProtKB-EC"/>
</dbReference>
<evidence type="ECO:0000256" key="6">
    <source>
        <dbReference type="ARBA" id="ARBA00022723"/>
    </source>
</evidence>
<dbReference type="SUPFAM" id="SSF57850">
    <property type="entry name" value="RING/U-box"/>
    <property type="match status" value="2"/>
</dbReference>
<dbReference type="EC" id="2.3.2.31" evidence="4"/>
<dbReference type="AlphaFoldDB" id="A0A0D3BHG6"/>
<reference evidence="12 13" key="1">
    <citation type="journal article" date="2014" name="Genome Biol.">
        <title>Transcriptome and methylome profiling reveals relics of genome dominance in the mesopolyploid Brassica oleracea.</title>
        <authorList>
            <person name="Parkin I.A."/>
            <person name="Koh C."/>
            <person name="Tang H."/>
            <person name="Robinson S.J."/>
            <person name="Kagale S."/>
            <person name="Clarke W.E."/>
            <person name="Town C.D."/>
            <person name="Nixon J."/>
            <person name="Krishnakumar V."/>
            <person name="Bidwell S.L."/>
            <person name="Denoeud F."/>
            <person name="Belcram H."/>
            <person name="Links M.G."/>
            <person name="Just J."/>
            <person name="Clarke C."/>
            <person name="Bender T."/>
            <person name="Huebert T."/>
            <person name="Mason A.S."/>
            <person name="Pires J.C."/>
            <person name="Barker G."/>
            <person name="Moore J."/>
            <person name="Walley P.G."/>
            <person name="Manoli S."/>
            <person name="Batley J."/>
            <person name="Edwards D."/>
            <person name="Nelson M.N."/>
            <person name="Wang X."/>
            <person name="Paterson A.H."/>
            <person name="King G."/>
            <person name="Bancroft I."/>
            <person name="Chalhoub B."/>
            <person name="Sharpe A.G."/>
        </authorList>
    </citation>
    <scope>NUCLEOTIDE SEQUENCE</scope>
    <source>
        <strain evidence="12 13">cv. TO1000</strain>
    </source>
</reference>
<evidence type="ECO:0000259" key="11">
    <source>
        <dbReference type="PROSITE" id="PS51873"/>
    </source>
</evidence>
<dbReference type="PROSITE" id="PS51873">
    <property type="entry name" value="TRIAD"/>
    <property type="match status" value="1"/>
</dbReference>
<dbReference type="InterPro" id="IPR002867">
    <property type="entry name" value="IBR_dom"/>
</dbReference>
<evidence type="ECO:0000256" key="9">
    <source>
        <dbReference type="ARBA" id="ARBA00022786"/>
    </source>
</evidence>
<dbReference type="InterPro" id="IPR044066">
    <property type="entry name" value="TRIAD_supradom"/>
</dbReference>
<dbReference type="Pfam" id="PF01485">
    <property type="entry name" value="IBR"/>
    <property type="match status" value="1"/>
</dbReference>
<dbReference type="GO" id="GO:0008270">
    <property type="term" value="F:zinc ion binding"/>
    <property type="evidence" value="ECO:0007669"/>
    <property type="project" value="UniProtKB-KW"/>
</dbReference>
<keyword evidence="7" id="KW-0677">Repeat</keyword>
<evidence type="ECO:0000256" key="4">
    <source>
        <dbReference type="ARBA" id="ARBA00012251"/>
    </source>
</evidence>
<dbReference type="eggNOG" id="KOG1815">
    <property type="taxonomic scope" value="Eukaryota"/>
</dbReference>
<dbReference type="STRING" id="109376.A0A0D3BHG6"/>
<protein>
    <recommendedName>
        <fullName evidence="4">RBR-type E3 ubiquitin transferase</fullName>
        <ecNumber evidence="4">2.3.2.31</ecNumber>
    </recommendedName>
</protein>
<evidence type="ECO:0000256" key="7">
    <source>
        <dbReference type="ARBA" id="ARBA00022737"/>
    </source>
</evidence>
<proteinExistence type="predicted"/>
<evidence type="ECO:0000313" key="12">
    <source>
        <dbReference type="EnsemblPlants" id="Bo3g130350.1"/>
    </source>
</evidence>
<evidence type="ECO:0000256" key="2">
    <source>
        <dbReference type="ARBA" id="ARBA00001947"/>
    </source>
</evidence>
<keyword evidence="13" id="KW-1185">Reference proteome</keyword>